<keyword evidence="2" id="KW-0732">Signal</keyword>
<dbReference type="SUPFAM" id="SSF160443">
    <property type="entry name" value="SMR domain-like"/>
    <property type="match status" value="1"/>
</dbReference>
<dbReference type="InterPro" id="IPR013899">
    <property type="entry name" value="DUF1771"/>
</dbReference>
<feature type="region of interest" description="Disordered" evidence="1">
    <location>
        <begin position="19"/>
        <end position="175"/>
    </location>
</feature>
<dbReference type="InterPro" id="IPR036063">
    <property type="entry name" value="Smr_dom_sf"/>
</dbReference>
<feature type="region of interest" description="Disordered" evidence="1">
    <location>
        <begin position="381"/>
        <end position="413"/>
    </location>
</feature>
<dbReference type="Pfam" id="PF01713">
    <property type="entry name" value="Smr"/>
    <property type="match status" value="1"/>
</dbReference>
<evidence type="ECO:0000256" key="1">
    <source>
        <dbReference type="SAM" id="MobiDB-lite"/>
    </source>
</evidence>
<dbReference type="Proteomes" id="UP001497453">
    <property type="component" value="Chromosome 4"/>
</dbReference>
<organism evidence="4 5">
    <name type="scientific">Somion occarium</name>
    <dbReference type="NCBI Taxonomy" id="3059160"/>
    <lineage>
        <taxon>Eukaryota</taxon>
        <taxon>Fungi</taxon>
        <taxon>Dikarya</taxon>
        <taxon>Basidiomycota</taxon>
        <taxon>Agaricomycotina</taxon>
        <taxon>Agaricomycetes</taxon>
        <taxon>Polyporales</taxon>
        <taxon>Cerrenaceae</taxon>
        <taxon>Somion</taxon>
    </lineage>
</organism>
<accession>A0ABP1DKB8</accession>
<evidence type="ECO:0000256" key="2">
    <source>
        <dbReference type="SAM" id="SignalP"/>
    </source>
</evidence>
<dbReference type="Gene3D" id="3.30.1370.110">
    <property type="match status" value="1"/>
</dbReference>
<feature type="compositionally biased region" description="Basic and acidic residues" evidence="1">
    <location>
        <begin position="157"/>
        <end position="174"/>
    </location>
</feature>
<feature type="domain" description="Smr" evidence="3">
    <location>
        <begin position="232"/>
        <end position="308"/>
    </location>
</feature>
<protein>
    <recommendedName>
        <fullName evidence="3">Smr domain-containing protein</fullName>
    </recommendedName>
</protein>
<name>A0ABP1DKB8_9APHY</name>
<evidence type="ECO:0000259" key="3">
    <source>
        <dbReference type="PROSITE" id="PS50828"/>
    </source>
</evidence>
<feature type="chain" id="PRO_5045042097" description="Smr domain-containing protein" evidence="2">
    <location>
        <begin position="18"/>
        <end position="413"/>
    </location>
</feature>
<dbReference type="Pfam" id="PF08590">
    <property type="entry name" value="DUF1771"/>
    <property type="match status" value="1"/>
</dbReference>
<sequence length="413" mass="46039">MGLLGSIFRLFISCIYGDQSKRPTGTETRDAYPSSAITEQLQPCLPPRPFHLPKPSQPYVPQQRVEQRQERYTPQLARERVGQGKPLPSIPPQCVNRPKFPESQQHVPPQRQQSPDQQKPSPPSISVGGPPIHFTPQIPDPHEILIPSPLVVDESEQNEHYESLRSRANEEGDKMGQCFQRSREAYQSGNGALAKELSDEGKAHQKEMARLHWEAGEWIFNENNKHRIPGEVDLHGLYVKEAVMYVDRTIEEARQRGDRRVHFIVGKGLHSADGTAKLKPAIEEYVQKQRLVAETDPRNCGVLVVILDDSSVSGDSQQVMEIEPLEPIVLAGVRRTRHTLAPAKSAKARSGSGRGASRIRALHPARAQNSTKAQINTWNETMHGGVKTGGHRVKRRKGGSSKPSLNKATVSVY</sequence>
<dbReference type="SMART" id="SM00463">
    <property type="entry name" value="SMR"/>
    <property type="match status" value="1"/>
</dbReference>
<feature type="compositionally biased region" description="Basic and acidic residues" evidence="1">
    <location>
        <begin position="65"/>
        <end position="82"/>
    </location>
</feature>
<feature type="compositionally biased region" description="Low complexity" evidence="1">
    <location>
        <begin position="108"/>
        <end position="132"/>
    </location>
</feature>
<feature type="compositionally biased region" description="Polar residues" evidence="1">
    <location>
        <begin position="401"/>
        <end position="413"/>
    </location>
</feature>
<gene>
    <name evidence="4" type="ORF">GFSPODELE1_LOCUS6782</name>
</gene>
<dbReference type="PANTHER" id="PTHR47417:SF1">
    <property type="entry name" value="SMR DOMAIN-CONTAINING PROTEIN YPL199C"/>
    <property type="match status" value="1"/>
</dbReference>
<keyword evidence="5" id="KW-1185">Reference proteome</keyword>
<dbReference type="InterPro" id="IPR053020">
    <property type="entry name" value="Smr_domain_protein"/>
</dbReference>
<proteinExistence type="predicted"/>
<feature type="compositionally biased region" description="Pro residues" evidence="1">
    <location>
        <begin position="44"/>
        <end position="58"/>
    </location>
</feature>
<evidence type="ECO:0000313" key="4">
    <source>
        <dbReference type="EMBL" id="CAL1708291.1"/>
    </source>
</evidence>
<reference evidence="5" key="1">
    <citation type="submission" date="2024-04" db="EMBL/GenBank/DDBJ databases">
        <authorList>
            <person name="Shaw F."/>
            <person name="Minotto A."/>
        </authorList>
    </citation>
    <scope>NUCLEOTIDE SEQUENCE [LARGE SCALE GENOMIC DNA]</scope>
</reference>
<feature type="compositionally biased region" description="Basic residues" evidence="1">
    <location>
        <begin position="389"/>
        <end position="399"/>
    </location>
</feature>
<dbReference type="SMART" id="SM01162">
    <property type="entry name" value="DUF1771"/>
    <property type="match status" value="1"/>
</dbReference>
<dbReference type="PROSITE" id="PS50828">
    <property type="entry name" value="SMR"/>
    <property type="match status" value="1"/>
</dbReference>
<dbReference type="EMBL" id="OZ037947">
    <property type="protein sequence ID" value="CAL1708291.1"/>
    <property type="molecule type" value="Genomic_DNA"/>
</dbReference>
<dbReference type="PANTHER" id="PTHR47417">
    <property type="entry name" value="SMR DOMAIN-CONTAINING PROTEIN YPL199C"/>
    <property type="match status" value="1"/>
</dbReference>
<feature type="signal peptide" evidence="2">
    <location>
        <begin position="1"/>
        <end position="17"/>
    </location>
</feature>
<dbReference type="InterPro" id="IPR002625">
    <property type="entry name" value="Smr_dom"/>
</dbReference>
<evidence type="ECO:0000313" key="5">
    <source>
        <dbReference type="Proteomes" id="UP001497453"/>
    </source>
</evidence>